<evidence type="ECO:0000313" key="4">
    <source>
        <dbReference type="Proteomes" id="UP000266273"/>
    </source>
</evidence>
<gene>
    <name evidence="3" type="ORF">BXY53_1570</name>
</gene>
<dbReference type="GO" id="GO:0016491">
    <property type="term" value="F:oxidoreductase activity"/>
    <property type="evidence" value="ECO:0007669"/>
    <property type="project" value="UniProtKB-KW"/>
</dbReference>
<dbReference type="InterPro" id="IPR020904">
    <property type="entry name" value="Sc_DH/Rdtase_CS"/>
</dbReference>
<dbReference type="OrthoDB" id="9790785at2"/>
<keyword evidence="2" id="KW-0560">Oxidoreductase</keyword>
<dbReference type="SUPFAM" id="SSF51735">
    <property type="entry name" value="NAD(P)-binding Rossmann-fold domains"/>
    <property type="match status" value="1"/>
</dbReference>
<evidence type="ECO:0000256" key="1">
    <source>
        <dbReference type="ARBA" id="ARBA00006484"/>
    </source>
</evidence>
<dbReference type="Proteomes" id="UP000266273">
    <property type="component" value="Unassembled WGS sequence"/>
</dbReference>
<sequence>MSEHSSHQETAKRLAGRTAVITGASRGIGRAVAIGFAREGAHVIAIARTKGALEELDDDIKAEGGSCSLITLNLKQGDKVDALGPTLYQRWPHIDIFVANAGVLGTLTPVAHIQDRDWDEVLAVNVSANMRLIRTLDPLLRRSDSGRAIFVSSGVAETPRAYWGEYATSKAALETLALTYAAETASTLVRVNIINPGRTRTAMRAAAYPGEDPATLKPPEAVVPLFVDLAAPDCDVTGQRFDYEDYAKKAGSI</sequence>
<evidence type="ECO:0000256" key="2">
    <source>
        <dbReference type="ARBA" id="ARBA00023002"/>
    </source>
</evidence>
<dbReference type="AlphaFoldDB" id="A0A397QEG9"/>
<comment type="caution">
    <text evidence="3">The sequence shown here is derived from an EMBL/GenBank/DDBJ whole genome shotgun (WGS) entry which is preliminary data.</text>
</comment>
<dbReference type="GO" id="GO:0016020">
    <property type="term" value="C:membrane"/>
    <property type="evidence" value="ECO:0007669"/>
    <property type="project" value="TreeGrafter"/>
</dbReference>
<dbReference type="PRINTS" id="PR00081">
    <property type="entry name" value="GDHRDH"/>
</dbReference>
<dbReference type="Gene3D" id="3.40.50.720">
    <property type="entry name" value="NAD(P)-binding Rossmann-like Domain"/>
    <property type="match status" value="1"/>
</dbReference>
<dbReference type="EMBL" id="QXDF01000001">
    <property type="protein sequence ID" value="RIA56464.1"/>
    <property type="molecule type" value="Genomic_DNA"/>
</dbReference>
<organism evidence="3 4">
    <name type="scientific">Dichotomicrobium thermohalophilum</name>
    <dbReference type="NCBI Taxonomy" id="933063"/>
    <lineage>
        <taxon>Bacteria</taxon>
        <taxon>Pseudomonadati</taxon>
        <taxon>Pseudomonadota</taxon>
        <taxon>Alphaproteobacteria</taxon>
        <taxon>Hyphomicrobiales</taxon>
        <taxon>Hyphomicrobiaceae</taxon>
        <taxon>Dichotomicrobium</taxon>
    </lineage>
</organism>
<evidence type="ECO:0000313" key="3">
    <source>
        <dbReference type="EMBL" id="RIA56464.1"/>
    </source>
</evidence>
<name>A0A397QEG9_9HYPH</name>
<accession>A0A397QEG9</accession>
<dbReference type="RefSeq" id="WP_119061254.1">
    <property type="nucleotide sequence ID" value="NZ_QXDF01000001.1"/>
</dbReference>
<dbReference type="PROSITE" id="PS00061">
    <property type="entry name" value="ADH_SHORT"/>
    <property type="match status" value="1"/>
</dbReference>
<proteinExistence type="inferred from homology"/>
<protein>
    <submittedName>
        <fullName evidence="3">NAD(P)-dependent dehydrogenase (Short-subunit alcohol dehydrogenase family)</fullName>
    </submittedName>
</protein>
<keyword evidence="4" id="KW-1185">Reference proteome</keyword>
<comment type="similarity">
    <text evidence="1">Belongs to the short-chain dehydrogenases/reductases (SDR) family.</text>
</comment>
<dbReference type="InterPro" id="IPR036291">
    <property type="entry name" value="NAD(P)-bd_dom_sf"/>
</dbReference>
<reference evidence="3 4" key="1">
    <citation type="submission" date="2018-08" db="EMBL/GenBank/DDBJ databases">
        <title>Genomic Encyclopedia of Archaeal and Bacterial Type Strains, Phase II (KMG-II): from individual species to whole genera.</title>
        <authorList>
            <person name="Goeker M."/>
        </authorList>
    </citation>
    <scope>NUCLEOTIDE SEQUENCE [LARGE SCALE GENOMIC DNA]</scope>
    <source>
        <strain evidence="3 4">DSM 5002</strain>
    </source>
</reference>
<dbReference type="PANTHER" id="PTHR44196:SF4">
    <property type="entry name" value="SHORT CHAIN DEHYDROGENASE"/>
    <property type="match status" value="1"/>
</dbReference>
<dbReference type="InterPro" id="IPR002347">
    <property type="entry name" value="SDR_fam"/>
</dbReference>
<dbReference type="Pfam" id="PF00106">
    <property type="entry name" value="adh_short"/>
    <property type="match status" value="1"/>
</dbReference>
<dbReference type="PANTHER" id="PTHR44196">
    <property type="entry name" value="DEHYDROGENASE/REDUCTASE SDR FAMILY MEMBER 7B"/>
    <property type="match status" value="1"/>
</dbReference>